<comment type="caution">
    <text evidence="1">The sequence shown here is derived from an EMBL/GenBank/DDBJ whole genome shotgun (WGS) entry which is preliminary data.</text>
</comment>
<gene>
    <name evidence="1" type="ORF">DWY77_02885</name>
</gene>
<reference evidence="1 2" key="1">
    <citation type="submission" date="2018-08" db="EMBL/GenBank/DDBJ databases">
        <title>A genome reference for cultivated species of the human gut microbiota.</title>
        <authorList>
            <person name="Zou Y."/>
            <person name="Xue W."/>
            <person name="Luo G."/>
        </authorList>
    </citation>
    <scope>NUCLEOTIDE SEQUENCE [LARGE SCALE GENOMIC DNA]</scope>
    <source>
        <strain evidence="1 2">AF27-12</strain>
    </source>
</reference>
<protein>
    <submittedName>
        <fullName evidence="1">Uncharacterized protein</fullName>
    </submittedName>
</protein>
<dbReference type="Gene3D" id="3.30.1910.20">
    <property type="entry name" value="asparaginyl-tRNA synthetase, N-terminal domain"/>
    <property type="match status" value="1"/>
</dbReference>
<accession>A0A412CH59</accession>
<dbReference type="Proteomes" id="UP000286147">
    <property type="component" value="Unassembled WGS sequence"/>
</dbReference>
<dbReference type="AlphaFoldDB" id="A0A412CH59"/>
<name>A0A412CH59_9FIRM</name>
<proteinExistence type="predicted"/>
<sequence length="496" mass="54787">MARTNIQVFNAGYQNIMDDDNYNVNVQRTRGVTAGIADPLLHNKLYRQTSIMAKALADYIVSQGQDCLDTDLTNITNALTTALETHTKKNKNILVTETNVAANTVDWNTLTESRTYKITGATFAADKHQPVGAIGTGELVVLKNGDDTIAQVYYANSVAYDKAGAYHRINIGGTWTDWVYNITNKGGSVTGNFDINGKLTVDSLDIKNNFTVAGGTPVTGDDLQKVQDQIIAPNQLIYISPNGSDETGDGSSGKPYKTADYAITKINKQIPTIDIYLDCRGKKSNEFNMKVIDLFRQTQIKQLNIRAWVDNQDNNTFANLIVDYGKAQCTDDWSSTGDPVRYFWGNLLVNTTTFGQNNNVTVYLNRINITLGARKKSDNEAKFLFVCDELIMEGCSVNIDDYSLWKPTEGNGKEANINFQKDTTNVFKYMAIKDTKSASSDPNIGGDITNLRSDSRNFTISFLTGSRIPETVINNNGGVSPEIPTNSILYKYLTKP</sequence>
<dbReference type="RefSeq" id="WP_118035629.1">
    <property type="nucleotide sequence ID" value="NZ_QRTP01000004.1"/>
</dbReference>
<evidence type="ECO:0000313" key="2">
    <source>
        <dbReference type="Proteomes" id="UP000286147"/>
    </source>
</evidence>
<evidence type="ECO:0000313" key="1">
    <source>
        <dbReference type="EMBL" id="RGQ85568.1"/>
    </source>
</evidence>
<dbReference type="CDD" id="cd19958">
    <property type="entry name" value="pyocin_knob"/>
    <property type="match status" value="1"/>
</dbReference>
<organism evidence="1 2">
    <name type="scientific">Megamonas rupellensis</name>
    <dbReference type="NCBI Taxonomy" id="491921"/>
    <lineage>
        <taxon>Bacteria</taxon>
        <taxon>Bacillati</taxon>
        <taxon>Bacillota</taxon>
        <taxon>Negativicutes</taxon>
        <taxon>Selenomonadales</taxon>
        <taxon>Selenomonadaceae</taxon>
        <taxon>Megamonas</taxon>
    </lineage>
</organism>
<dbReference type="EMBL" id="QRTP01000004">
    <property type="protein sequence ID" value="RGQ85568.1"/>
    <property type="molecule type" value="Genomic_DNA"/>
</dbReference>